<dbReference type="PROSITE" id="PS00788">
    <property type="entry name" value="CHORISMATE_SYNTHASE_2"/>
    <property type="match status" value="1"/>
</dbReference>
<dbReference type="GO" id="GO:0010181">
    <property type="term" value="F:FMN binding"/>
    <property type="evidence" value="ECO:0007669"/>
    <property type="project" value="TreeGrafter"/>
</dbReference>
<evidence type="ECO:0000313" key="9">
    <source>
        <dbReference type="EMBL" id="ADI38413.1"/>
    </source>
</evidence>
<keyword evidence="5 7" id="KW-0057">Aromatic amino acid biosynthesis</keyword>
<keyword evidence="6 7" id="KW-0456">Lyase</keyword>
<dbReference type="CDD" id="cd07304">
    <property type="entry name" value="Chorismate_synthase"/>
    <property type="match status" value="1"/>
</dbReference>
<evidence type="ECO:0000256" key="8">
    <source>
        <dbReference type="RuleBase" id="RU000605"/>
    </source>
</evidence>
<dbReference type="InterPro" id="IPR000453">
    <property type="entry name" value="Chorismate_synth"/>
</dbReference>
<dbReference type="PANTHER" id="PTHR21085:SF0">
    <property type="entry name" value="CHORISMATE SYNTHASE"/>
    <property type="match status" value="1"/>
</dbReference>
<proteinExistence type="inferred from homology"/>
<comment type="catalytic activity">
    <reaction evidence="7 8">
        <text>5-O-(1-carboxyvinyl)-3-phosphoshikimate = chorismate + phosphate</text>
        <dbReference type="Rhea" id="RHEA:21020"/>
        <dbReference type="ChEBI" id="CHEBI:29748"/>
        <dbReference type="ChEBI" id="CHEBI:43474"/>
        <dbReference type="ChEBI" id="CHEBI:57701"/>
        <dbReference type="EC" id="4.2.3.5"/>
    </reaction>
</comment>
<comment type="pathway">
    <text evidence="1 7 8">Metabolic intermediate biosynthesis; chorismate biosynthesis; chorismate from D-erythrose 4-phosphate and phosphoenolpyruvate: step 7/7.</text>
</comment>
<dbReference type="AlphaFoldDB" id="D6YWA2"/>
<gene>
    <name evidence="7 9" type="primary">aroC</name>
    <name evidence="9" type="ordered locus">wcw_1054</name>
</gene>
<comment type="caution">
    <text evidence="7">Lacks conserved residue(s) required for the propagation of feature annotation.</text>
</comment>
<feature type="binding site" evidence="7">
    <location>
        <position position="48"/>
    </location>
    <ligand>
        <name>NADP(+)</name>
        <dbReference type="ChEBI" id="CHEBI:58349"/>
    </ligand>
</feature>
<keyword evidence="10" id="KW-1185">Reference proteome</keyword>
<dbReference type="Gene3D" id="3.60.150.10">
    <property type="entry name" value="Chorismate synthase AroC"/>
    <property type="match status" value="1"/>
</dbReference>
<dbReference type="GO" id="GO:0009423">
    <property type="term" value="P:chorismate biosynthetic process"/>
    <property type="evidence" value="ECO:0007669"/>
    <property type="project" value="UniProtKB-UniRule"/>
</dbReference>
<name>D6YWA2_WADCW</name>
<keyword evidence="4 7" id="KW-0028">Amino-acid biosynthesis</keyword>
<feature type="binding site" evidence="7">
    <location>
        <position position="319"/>
    </location>
    <ligand>
        <name>FMN</name>
        <dbReference type="ChEBI" id="CHEBI:58210"/>
    </ligand>
</feature>
<comment type="similarity">
    <text evidence="2 7 8">Belongs to the chorismate synthase family.</text>
</comment>
<dbReference type="PROSITE" id="PS00787">
    <property type="entry name" value="CHORISMATE_SYNTHASE_1"/>
    <property type="match status" value="1"/>
</dbReference>
<feature type="binding site" evidence="7">
    <location>
        <begin position="125"/>
        <end position="127"/>
    </location>
    <ligand>
        <name>FMN</name>
        <dbReference type="ChEBI" id="CHEBI:58210"/>
    </ligand>
</feature>
<dbReference type="Pfam" id="PF01264">
    <property type="entry name" value="Chorismate_synt"/>
    <property type="match status" value="1"/>
</dbReference>
<dbReference type="OrthoDB" id="9771806at2"/>
<evidence type="ECO:0000256" key="1">
    <source>
        <dbReference type="ARBA" id="ARBA00005044"/>
    </source>
</evidence>
<dbReference type="GO" id="GO:0008652">
    <property type="term" value="P:amino acid biosynthetic process"/>
    <property type="evidence" value="ECO:0007669"/>
    <property type="project" value="UniProtKB-KW"/>
</dbReference>
<dbReference type="EMBL" id="CP001928">
    <property type="protein sequence ID" value="ADI38413.1"/>
    <property type="molecule type" value="Genomic_DNA"/>
</dbReference>
<evidence type="ECO:0000256" key="5">
    <source>
        <dbReference type="ARBA" id="ARBA00023141"/>
    </source>
</evidence>
<organism evidence="9 10">
    <name type="scientific">Waddlia chondrophila (strain ATCC VR-1470 / WSU 86-1044)</name>
    <dbReference type="NCBI Taxonomy" id="716544"/>
    <lineage>
        <taxon>Bacteria</taxon>
        <taxon>Pseudomonadati</taxon>
        <taxon>Chlamydiota</taxon>
        <taxon>Chlamydiia</taxon>
        <taxon>Parachlamydiales</taxon>
        <taxon>Waddliaceae</taxon>
        <taxon>Waddlia</taxon>
    </lineage>
</organism>
<dbReference type="GO" id="GO:0004107">
    <property type="term" value="F:chorismate synthase activity"/>
    <property type="evidence" value="ECO:0007669"/>
    <property type="project" value="UniProtKB-UniRule"/>
</dbReference>
<evidence type="ECO:0000313" key="10">
    <source>
        <dbReference type="Proteomes" id="UP000001505"/>
    </source>
</evidence>
<feature type="binding site" evidence="7">
    <location>
        <begin position="291"/>
        <end position="295"/>
    </location>
    <ligand>
        <name>FMN</name>
        <dbReference type="ChEBI" id="CHEBI:58210"/>
    </ligand>
</feature>
<evidence type="ECO:0000256" key="4">
    <source>
        <dbReference type="ARBA" id="ARBA00022605"/>
    </source>
</evidence>
<dbReference type="NCBIfam" id="TIGR00033">
    <property type="entry name" value="aroC"/>
    <property type="match status" value="1"/>
</dbReference>
<comment type="function">
    <text evidence="7">Catalyzes the anti-1,4-elimination of the C-3 phosphate and the C-6 proR hydrogen from 5-enolpyruvylshikimate-3-phosphate (EPSP) to yield chorismate, which is the branch point compound that serves as the starting substrate for the three terminal pathways of aromatic amino acid biosynthesis. This reaction introduces a second double bond into the aromatic ring system.</text>
</comment>
<reference evidence="9 10" key="1">
    <citation type="journal article" date="2010" name="PLoS ONE">
        <title>The Waddlia genome: a window into chlamydial biology.</title>
        <authorList>
            <person name="Bertelli C."/>
            <person name="Collyn F."/>
            <person name="Croxatto A."/>
            <person name="Ruckert C."/>
            <person name="Polkinghorne A."/>
            <person name="Kebbi-Beghdadi C."/>
            <person name="Goesmann A."/>
            <person name="Vaughan L."/>
            <person name="Greub G."/>
        </authorList>
    </citation>
    <scope>NUCLEOTIDE SEQUENCE [LARGE SCALE GENOMIC DNA]</scope>
    <source>
        <strain evidence="10">ATCC VR-1470 / WSU 86-1044</strain>
    </source>
</reference>
<dbReference type="GO" id="GO:0009073">
    <property type="term" value="P:aromatic amino acid family biosynthetic process"/>
    <property type="evidence" value="ECO:0007669"/>
    <property type="project" value="UniProtKB-KW"/>
</dbReference>
<dbReference type="SUPFAM" id="SSF103263">
    <property type="entry name" value="Chorismate synthase, AroC"/>
    <property type="match status" value="1"/>
</dbReference>
<dbReference type="STRING" id="716544.wcw_1054"/>
<evidence type="ECO:0000256" key="6">
    <source>
        <dbReference type="ARBA" id="ARBA00023239"/>
    </source>
</evidence>
<dbReference type="HOGENOM" id="CLU_034547_0_2_0"/>
<dbReference type="KEGG" id="wch:wcw_1054"/>
<dbReference type="HAMAP" id="MF_00300">
    <property type="entry name" value="Chorismate_synth"/>
    <property type="match status" value="1"/>
</dbReference>
<keyword evidence="7" id="KW-0288">FMN</keyword>
<dbReference type="UniPathway" id="UPA00053">
    <property type="reaction ID" value="UER00090"/>
</dbReference>
<keyword evidence="7" id="KW-0285">Flavoprotein</keyword>
<evidence type="ECO:0000256" key="7">
    <source>
        <dbReference type="HAMAP-Rule" id="MF_00300"/>
    </source>
</evidence>
<dbReference type="NCBIfam" id="NF003793">
    <property type="entry name" value="PRK05382.1"/>
    <property type="match status" value="1"/>
</dbReference>
<dbReference type="PANTHER" id="PTHR21085">
    <property type="entry name" value="CHORISMATE SYNTHASE"/>
    <property type="match status" value="1"/>
</dbReference>
<dbReference type="PIRSF" id="PIRSF001456">
    <property type="entry name" value="Chorismate_synth"/>
    <property type="match status" value="1"/>
</dbReference>
<keyword evidence="7" id="KW-0274">FAD</keyword>
<dbReference type="InterPro" id="IPR020541">
    <property type="entry name" value="Chorismate_synthase_CS"/>
</dbReference>
<protein>
    <recommendedName>
        <fullName evidence="3 7">Chorismate synthase</fullName>
        <shortName evidence="7">CS</shortName>
        <ecNumber evidence="3 7">4.2.3.5</ecNumber>
    </recommendedName>
    <alternativeName>
        <fullName evidence="7">5-enolpyruvylshikimate-3-phosphate phospholyase</fullName>
    </alternativeName>
</protein>
<sequence length="351" mass="37839">MGSNQFGQYFQVTTWGESHGKEVGLVIDGCPPNIKICEEQINDALKKRAPGRTPWTSPRKESDRAEILSGIFEGKTTGHPIAIRIPNLDVRSSAYQGMEKILRPGHANAAYLEKYGIYDYRGGGRASARETACRVAAGAVAEQVLEGVEVVAYLKEAGSVTIGNVDESHLANSPIFCPDPYTEASMISMIERTLEEKDSVGGVVEVIARNLPAGLGDPVYQKLEANLAHAMLSIPASKGFEIGSGFQAARMKGSEHNDLYTSLRKTETNHAGGTLGGISTGMPVICRVAFKPASSIGKAQKTVTIDGEPAIYELPQGSRHDPCVAIRAVPVVRAMMLIVLADRWVKRFDKN</sequence>
<dbReference type="RefSeq" id="WP_013182127.1">
    <property type="nucleotide sequence ID" value="NC_014225.1"/>
</dbReference>
<feature type="binding site" evidence="7">
    <location>
        <position position="276"/>
    </location>
    <ligand>
        <name>FMN</name>
        <dbReference type="ChEBI" id="CHEBI:58210"/>
    </ligand>
</feature>
<dbReference type="Proteomes" id="UP000001505">
    <property type="component" value="Chromosome"/>
</dbReference>
<comment type="cofactor">
    <cofactor evidence="7 8">
        <name>FMNH2</name>
        <dbReference type="ChEBI" id="CHEBI:57618"/>
    </cofactor>
    <text evidence="7 8">Reduced FMN (FMNH(2)).</text>
</comment>
<accession>D6YWA2</accession>
<comment type="subunit">
    <text evidence="7">Homotetramer.</text>
</comment>
<dbReference type="EC" id="4.2.3.5" evidence="3 7"/>
<keyword evidence="7" id="KW-0521">NADP</keyword>
<dbReference type="GO" id="GO:0005829">
    <property type="term" value="C:cytosol"/>
    <property type="evidence" value="ECO:0007669"/>
    <property type="project" value="TreeGrafter"/>
</dbReference>
<dbReference type="eggNOG" id="COG0082">
    <property type="taxonomic scope" value="Bacteria"/>
</dbReference>
<evidence type="ECO:0000256" key="3">
    <source>
        <dbReference type="ARBA" id="ARBA00013036"/>
    </source>
</evidence>
<evidence type="ECO:0000256" key="2">
    <source>
        <dbReference type="ARBA" id="ARBA00008014"/>
    </source>
</evidence>
<dbReference type="InterPro" id="IPR035904">
    <property type="entry name" value="Chorismate_synth_AroC_sf"/>
</dbReference>